<evidence type="ECO:0008006" key="2">
    <source>
        <dbReference type="Google" id="ProtNLM"/>
    </source>
</evidence>
<name>X0S287_9ZZZZ</name>
<sequence length="45" mass="5381">MAKRIYVSDWAYKRISELSKDLDMPMHMIGDEAIHLFIQRKRSEA</sequence>
<proteinExistence type="predicted"/>
<organism evidence="1">
    <name type="scientific">marine sediment metagenome</name>
    <dbReference type="NCBI Taxonomy" id="412755"/>
    <lineage>
        <taxon>unclassified sequences</taxon>
        <taxon>metagenomes</taxon>
        <taxon>ecological metagenomes</taxon>
    </lineage>
</organism>
<comment type="caution">
    <text evidence="1">The sequence shown here is derived from an EMBL/GenBank/DDBJ whole genome shotgun (WGS) entry which is preliminary data.</text>
</comment>
<dbReference type="EMBL" id="BARS01001694">
    <property type="protein sequence ID" value="GAF75164.1"/>
    <property type="molecule type" value="Genomic_DNA"/>
</dbReference>
<accession>X0S287</accession>
<protein>
    <recommendedName>
        <fullName evidence="2">Ribbon-helix-helix protein CopG domain-containing protein</fullName>
    </recommendedName>
</protein>
<evidence type="ECO:0000313" key="1">
    <source>
        <dbReference type="EMBL" id="GAF75164.1"/>
    </source>
</evidence>
<dbReference type="AlphaFoldDB" id="X0S287"/>
<reference evidence="1" key="1">
    <citation type="journal article" date="2014" name="Front. Microbiol.">
        <title>High frequency of phylogenetically diverse reductive dehalogenase-homologous genes in deep subseafloor sedimentary metagenomes.</title>
        <authorList>
            <person name="Kawai M."/>
            <person name="Futagami T."/>
            <person name="Toyoda A."/>
            <person name="Takaki Y."/>
            <person name="Nishi S."/>
            <person name="Hori S."/>
            <person name="Arai W."/>
            <person name="Tsubouchi T."/>
            <person name="Morono Y."/>
            <person name="Uchiyama I."/>
            <person name="Ito T."/>
            <person name="Fujiyama A."/>
            <person name="Inagaki F."/>
            <person name="Takami H."/>
        </authorList>
    </citation>
    <scope>NUCLEOTIDE SEQUENCE</scope>
    <source>
        <strain evidence="1">Expedition CK06-06</strain>
    </source>
</reference>
<gene>
    <name evidence="1" type="ORF">S01H1_03177</name>
</gene>